<keyword evidence="1" id="KW-1133">Transmembrane helix</keyword>
<keyword evidence="3" id="KW-1185">Reference proteome</keyword>
<dbReference type="EMBL" id="BMJM01000001">
    <property type="protein sequence ID" value="GGE00178.1"/>
    <property type="molecule type" value="Genomic_DNA"/>
</dbReference>
<proteinExistence type="predicted"/>
<sequence>MISGFAENAFLLALELTSSMNLIPYFLVAAFALKLARSGETYAGQPAQQRSGLIIAALATIYTAFLLWAGGLKFLLLSAIIYAAGTALYWMTRRERGLAIFQGREAIAFAIAVLAALYAVYDLASTGLAPAPEIASHYNLTTEPHK</sequence>
<protein>
    <submittedName>
        <fullName evidence="2">Uncharacterized protein</fullName>
    </submittedName>
</protein>
<evidence type="ECO:0000256" key="1">
    <source>
        <dbReference type="SAM" id="Phobius"/>
    </source>
</evidence>
<dbReference type="RefSeq" id="WP_188761141.1">
    <property type="nucleotide sequence ID" value="NZ_BMJM01000001.1"/>
</dbReference>
<reference evidence="2" key="1">
    <citation type="journal article" date="2014" name="Int. J. Syst. Evol. Microbiol.">
        <title>Complete genome sequence of Corynebacterium casei LMG S-19264T (=DSM 44701T), isolated from a smear-ripened cheese.</title>
        <authorList>
            <consortium name="US DOE Joint Genome Institute (JGI-PGF)"/>
            <person name="Walter F."/>
            <person name="Albersmeier A."/>
            <person name="Kalinowski J."/>
            <person name="Ruckert C."/>
        </authorList>
    </citation>
    <scope>NUCLEOTIDE SEQUENCE</scope>
    <source>
        <strain evidence="2">CGMCC 1.15519</strain>
    </source>
</reference>
<feature type="transmembrane region" description="Helical" evidence="1">
    <location>
        <begin position="103"/>
        <end position="121"/>
    </location>
</feature>
<feature type="transmembrane region" description="Helical" evidence="1">
    <location>
        <begin position="74"/>
        <end position="91"/>
    </location>
</feature>
<dbReference type="Proteomes" id="UP000635071">
    <property type="component" value="Unassembled WGS sequence"/>
</dbReference>
<name>A0A917E317_9SPHN</name>
<reference evidence="2" key="2">
    <citation type="submission" date="2020-09" db="EMBL/GenBank/DDBJ databases">
        <authorList>
            <person name="Sun Q."/>
            <person name="Zhou Y."/>
        </authorList>
    </citation>
    <scope>NUCLEOTIDE SEQUENCE</scope>
    <source>
        <strain evidence="2">CGMCC 1.15519</strain>
    </source>
</reference>
<feature type="transmembrane region" description="Helical" evidence="1">
    <location>
        <begin position="51"/>
        <end position="68"/>
    </location>
</feature>
<comment type="caution">
    <text evidence="2">The sequence shown here is derived from an EMBL/GenBank/DDBJ whole genome shotgun (WGS) entry which is preliminary data.</text>
</comment>
<evidence type="ECO:0000313" key="2">
    <source>
        <dbReference type="EMBL" id="GGE00178.1"/>
    </source>
</evidence>
<evidence type="ECO:0000313" key="3">
    <source>
        <dbReference type="Proteomes" id="UP000635071"/>
    </source>
</evidence>
<gene>
    <name evidence="2" type="ORF">GCM10011529_02960</name>
</gene>
<dbReference type="AlphaFoldDB" id="A0A917E317"/>
<keyword evidence="1" id="KW-0812">Transmembrane</keyword>
<keyword evidence="1" id="KW-0472">Membrane</keyword>
<accession>A0A917E317</accession>
<organism evidence="2 3">
    <name type="scientific">Sandarakinorhabdus glacialis</name>
    <dbReference type="NCBI Taxonomy" id="1614636"/>
    <lineage>
        <taxon>Bacteria</taxon>
        <taxon>Pseudomonadati</taxon>
        <taxon>Pseudomonadota</taxon>
        <taxon>Alphaproteobacteria</taxon>
        <taxon>Sphingomonadales</taxon>
        <taxon>Sphingosinicellaceae</taxon>
        <taxon>Sandarakinorhabdus</taxon>
    </lineage>
</organism>